<evidence type="ECO:0000256" key="4">
    <source>
        <dbReference type="ARBA" id="ARBA00022737"/>
    </source>
</evidence>
<keyword evidence="5" id="KW-0539">Nucleus</keyword>
<comment type="caution">
    <text evidence="8">The sequence shown here is derived from an EMBL/GenBank/DDBJ whole genome shotgun (WGS) entry which is preliminary data.</text>
</comment>
<name>A0A5J4YZV7_PORPP</name>
<evidence type="ECO:0000256" key="2">
    <source>
        <dbReference type="ARBA" id="ARBA00005616"/>
    </source>
</evidence>
<evidence type="ECO:0000313" key="8">
    <source>
        <dbReference type="EMBL" id="KAA8496695.1"/>
    </source>
</evidence>
<dbReference type="PROSITE" id="PS50294">
    <property type="entry name" value="WD_REPEATS_REGION"/>
    <property type="match status" value="1"/>
</dbReference>
<protein>
    <submittedName>
        <fullName evidence="8">WD repeat-containing protein 82</fullName>
    </submittedName>
</protein>
<evidence type="ECO:0000256" key="6">
    <source>
        <dbReference type="PROSITE-ProRule" id="PRU00221"/>
    </source>
</evidence>
<gene>
    <name evidence="8" type="ORF">FVE85_0424</name>
</gene>
<keyword evidence="4" id="KW-0677">Repeat</keyword>
<reference evidence="9" key="1">
    <citation type="journal article" date="2019" name="Nat. Commun.">
        <title>Expansion of phycobilisome linker gene families in mesophilic red algae.</title>
        <authorList>
            <person name="Lee J."/>
            <person name="Kim D."/>
            <person name="Bhattacharya D."/>
            <person name="Yoon H.S."/>
        </authorList>
    </citation>
    <scope>NUCLEOTIDE SEQUENCE [LARGE SCALE GENOMIC DNA]</scope>
    <source>
        <strain evidence="9">CCMP 1328</strain>
    </source>
</reference>
<accession>A0A5J4YZV7</accession>
<evidence type="ECO:0000256" key="1">
    <source>
        <dbReference type="ARBA" id="ARBA00004123"/>
    </source>
</evidence>
<sequence length="435" mass="46730">MVMDTQSRVAALRRAKTIPVMEIAKAGSQKEILASSSAGGGGAGGALVHDHRTHAPGTGSGRASALTSPWTQSLGSTFGNDRDGVKSVEPAPAAQMSSSNELMQLLEFSPDGGELLTGSMSSELLACVANIKGPRINVRTYPVKKYGVGPSIFAPSSGAHMVIHASNNAFDHSLRHLSLSDSRYVRYYRAHRDYVTSIAAVPRSHAFVSAAMDASVRFWDQRTSTCQGRIALFRLGEVAQIASDGVGVCLLVCTGSNSTLNPFHFESEFFDMRMYDRGPFLRRATNVPGLSRKAATRVESIYMSDDASRLLVGLRELAQSSVDEKALRTALPRTSLTVLDGLSLNILHHLRASSSEEMPSEPAHTLVAQSSHISPDGVVASCGTLGGQVCFWDVNSGRLLRTMEAHKSLVTSTRFHPSMNLFASVSSELHVWRVA</sequence>
<dbReference type="InterPro" id="IPR015943">
    <property type="entry name" value="WD40/YVTN_repeat-like_dom_sf"/>
</dbReference>
<dbReference type="InterPro" id="IPR037867">
    <property type="entry name" value="Swd2/WDR82"/>
</dbReference>
<evidence type="ECO:0000256" key="7">
    <source>
        <dbReference type="SAM" id="MobiDB-lite"/>
    </source>
</evidence>
<dbReference type="AlphaFoldDB" id="A0A5J4YZV7"/>
<feature type="repeat" description="WD" evidence="6">
    <location>
        <begin position="188"/>
        <end position="229"/>
    </location>
</feature>
<dbReference type="InterPro" id="IPR036322">
    <property type="entry name" value="WD40_repeat_dom_sf"/>
</dbReference>
<dbReference type="PANTHER" id="PTHR19861">
    <property type="entry name" value="WD40 REPEAT PROTEIN SWD2"/>
    <property type="match status" value="1"/>
</dbReference>
<dbReference type="SMART" id="SM00320">
    <property type="entry name" value="WD40"/>
    <property type="match status" value="3"/>
</dbReference>
<keyword evidence="9" id="KW-1185">Reference proteome</keyword>
<dbReference type="PROSITE" id="PS50082">
    <property type="entry name" value="WD_REPEATS_2"/>
    <property type="match status" value="1"/>
</dbReference>
<proteinExistence type="inferred from homology"/>
<evidence type="ECO:0000256" key="5">
    <source>
        <dbReference type="ARBA" id="ARBA00023242"/>
    </source>
</evidence>
<evidence type="ECO:0000313" key="9">
    <source>
        <dbReference type="Proteomes" id="UP000324585"/>
    </source>
</evidence>
<dbReference type="InterPro" id="IPR001680">
    <property type="entry name" value="WD40_rpt"/>
</dbReference>
<dbReference type="GO" id="GO:0016070">
    <property type="term" value="P:RNA metabolic process"/>
    <property type="evidence" value="ECO:0007669"/>
    <property type="project" value="UniProtKB-ARBA"/>
</dbReference>
<dbReference type="GO" id="GO:0003682">
    <property type="term" value="F:chromatin binding"/>
    <property type="evidence" value="ECO:0007669"/>
    <property type="project" value="TreeGrafter"/>
</dbReference>
<feature type="compositionally biased region" description="Polar residues" evidence="7">
    <location>
        <begin position="65"/>
        <end position="79"/>
    </location>
</feature>
<evidence type="ECO:0000256" key="3">
    <source>
        <dbReference type="ARBA" id="ARBA00022574"/>
    </source>
</evidence>
<dbReference type="SUPFAM" id="SSF50978">
    <property type="entry name" value="WD40 repeat-like"/>
    <property type="match status" value="1"/>
</dbReference>
<dbReference type="Pfam" id="PF00400">
    <property type="entry name" value="WD40"/>
    <property type="match status" value="2"/>
</dbReference>
<feature type="region of interest" description="Disordered" evidence="7">
    <location>
        <begin position="53"/>
        <end position="96"/>
    </location>
</feature>
<comment type="similarity">
    <text evidence="2">Belongs to the WD repeat SWD2 family.</text>
</comment>
<organism evidence="8 9">
    <name type="scientific">Porphyridium purpureum</name>
    <name type="common">Red alga</name>
    <name type="synonym">Porphyridium cruentum</name>
    <dbReference type="NCBI Taxonomy" id="35688"/>
    <lineage>
        <taxon>Eukaryota</taxon>
        <taxon>Rhodophyta</taxon>
        <taxon>Bangiophyceae</taxon>
        <taxon>Porphyridiales</taxon>
        <taxon>Porphyridiaceae</taxon>
        <taxon>Porphyridium</taxon>
    </lineage>
</organism>
<dbReference type="OrthoDB" id="27537at2759"/>
<dbReference type="PANTHER" id="PTHR19861:SF0">
    <property type="entry name" value="WD REPEAT-CONTAINING PROTEIN 82"/>
    <property type="match status" value="1"/>
</dbReference>
<comment type="subcellular location">
    <subcellularLocation>
        <location evidence="1">Nucleus</location>
    </subcellularLocation>
</comment>
<keyword evidence="3 6" id="KW-0853">WD repeat</keyword>
<dbReference type="GO" id="GO:0048188">
    <property type="term" value="C:Set1C/COMPASS complex"/>
    <property type="evidence" value="ECO:0007669"/>
    <property type="project" value="TreeGrafter"/>
</dbReference>
<dbReference type="Proteomes" id="UP000324585">
    <property type="component" value="Unassembled WGS sequence"/>
</dbReference>
<dbReference type="EMBL" id="VRMN01000002">
    <property type="protein sequence ID" value="KAA8496695.1"/>
    <property type="molecule type" value="Genomic_DNA"/>
</dbReference>
<dbReference type="Gene3D" id="2.130.10.10">
    <property type="entry name" value="YVTN repeat-like/Quinoprotein amine dehydrogenase"/>
    <property type="match status" value="2"/>
</dbReference>